<keyword evidence="2" id="KW-1133">Transmembrane helix</keyword>
<evidence type="ECO:0000256" key="1">
    <source>
        <dbReference type="SAM" id="MobiDB-lite"/>
    </source>
</evidence>
<organism evidence="3 4">
    <name type="scientific">Apiospora marii</name>
    <dbReference type="NCBI Taxonomy" id="335849"/>
    <lineage>
        <taxon>Eukaryota</taxon>
        <taxon>Fungi</taxon>
        <taxon>Dikarya</taxon>
        <taxon>Ascomycota</taxon>
        <taxon>Pezizomycotina</taxon>
        <taxon>Sordariomycetes</taxon>
        <taxon>Xylariomycetidae</taxon>
        <taxon>Amphisphaeriales</taxon>
        <taxon>Apiosporaceae</taxon>
        <taxon>Apiospora</taxon>
    </lineage>
</organism>
<keyword evidence="2" id="KW-0472">Membrane</keyword>
<evidence type="ECO:0000313" key="3">
    <source>
        <dbReference type="EMBL" id="KAK8002174.1"/>
    </source>
</evidence>
<protein>
    <submittedName>
        <fullName evidence="3">Uncharacterized protein</fullName>
    </submittedName>
</protein>
<dbReference type="Pfam" id="PF20246">
    <property type="entry name" value="DUF6601"/>
    <property type="match status" value="1"/>
</dbReference>
<accession>A0ABR1RAM2</accession>
<gene>
    <name evidence="3" type="ORF">PG991_014396</name>
</gene>
<dbReference type="PANTHER" id="PTHR34414">
    <property type="entry name" value="HET DOMAIN-CONTAINING PROTEIN-RELATED"/>
    <property type="match status" value="1"/>
</dbReference>
<comment type="caution">
    <text evidence="3">The sequence shown here is derived from an EMBL/GenBank/DDBJ whole genome shotgun (WGS) entry which is preliminary data.</text>
</comment>
<feature type="transmembrane region" description="Helical" evidence="2">
    <location>
        <begin position="256"/>
        <end position="277"/>
    </location>
</feature>
<dbReference type="EMBL" id="JAQQWI010000018">
    <property type="protein sequence ID" value="KAK8002174.1"/>
    <property type="molecule type" value="Genomic_DNA"/>
</dbReference>
<feature type="transmembrane region" description="Helical" evidence="2">
    <location>
        <begin position="297"/>
        <end position="324"/>
    </location>
</feature>
<keyword evidence="2" id="KW-0812">Transmembrane</keyword>
<proteinExistence type="predicted"/>
<dbReference type="PANTHER" id="PTHR34414:SF1">
    <property type="entry name" value="SUBTILISIN-LIKE SERINE PROTEASE"/>
    <property type="match status" value="1"/>
</dbReference>
<reference evidence="3 4" key="1">
    <citation type="submission" date="2023-01" db="EMBL/GenBank/DDBJ databases">
        <title>Analysis of 21 Apiospora genomes using comparative genomics revels a genus with tremendous synthesis potential of carbohydrate active enzymes and secondary metabolites.</title>
        <authorList>
            <person name="Sorensen T."/>
        </authorList>
    </citation>
    <scope>NUCLEOTIDE SEQUENCE [LARGE SCALE GENOMIC DNA]</scope>
    <source>
        <strain evidence="3 4">CBS 20057</strain>
    </source>
</reference>
<feature type="region of interest" description="Disordered" evidence="1">
    <location>
        <begin position="344"/>
        <end position="370"/>
    </location>
</feature>
<evidence type="ECO:0000256" key="2">
    <source>
        <dbReference type="SAM" id="Phobius"/>
    </source>
</evidence>
<sequence>MDTKPSLPFTTRVLKTSASVSSSSQEVADLSSLLPASCRTKKDHIVPPSIDDADGLFARELRVDRLDGVRDWLWVCGRPMPPRPLHHQILIGRDVTITENPELHLVWHKTRIFLKPLPAWLLDPDVWARHLLPASLSSSPSSSRHPDTSNNDGELAACARGFLFSYTALIAYESDFRLAQDKGLLPASVTWDAWRQLAREYLGGHCYAAVNPRYWYGELRLSRLNKVYRFARGFVLRGYSKVDAHTVYVDLLRDNFGVLATILGYVVIVLSAMQVGLGVDRLQADSAFQSVSYGFTVFSILAPLVAGAGIVGGVLAMVVSNWLVTKDYERKRFGEMGVEPYWRNKPAKGGPADSSLKGYDTVASESRTGV</sequence>
<dbReference type="InterPro" id="IPR046536">
    <property type="entry name" value="DUF6601"/>
</dbReference>
<evidence type="ECO:0000313" key="4">
    <source>
        <dbReference type="Proteomes" id="UP001396898"/>
    </source>
</evidence>
<keyword evidence="4" id="KW-1185">Reference proteome</keyword>
<dbReference type="Proteomes" id="UP001396898">
    <property type="component" value="Unassembled WGS sequence"/>
</dbReference>
<name>A0ABR1RAM2_9PEZI</name>